<accession>A0ABP1FUJ1</accession>
<gene>
    <name evidence="2" type="primary">g5098</name>
    <name evidence="2" type="ORF">VP750_LOCUS4355</name>
</gene>
<comment type="caution">
    <text evidence="2">The sequence shown here is derived from an EMBL/GenBank/DDBJ whole genome shotgun (WGS) entry which is preliminary data.</text>
</comment>
<evidence type="ECO:0000313" key="2">
    <source>
        <dbReference type="EMBL" id="CAL5222696.1"/>
    </source>
</evidence>
<protein>
    <submittedName>
        <fullName evidence="2">G5098 protein</fullName>
    </submittedName>
</protein>
<organism evidence="2 3">
    <name type="scientific">Coccomyxa viridis</name>
    <dbReference type="NCBI Taxonomy" id="1274662"/>
    <lineage>
        <taxon>Eukaryota</taxon>
        <taxon>Viridiplantae</taxon>
        <taxon>Chlorophyta</taxon>
        <taxon>core chlorophytes</taxon>
        <taxon>Trebouxiophyceae</taxon>
        <taxon>Trebouxiophyceae incertae sedis</taxon>
        <taxon>Coccomyxaceae</taxon>
        <taxon>Coccomyxa</taxon>
    </lineage>
</organism>
<feature type="compositionally biased region" description="Basic and acidic residues" evidence="1">
    <location>
        <begin position="146"/>
        <end position="164"/>
    </location>
</feature>
<name>A0ABP1FUJ1_9CHLO</name>
<proteinExistence type="predicted"/>
<feature type="compositionally biased region" description="Basic residues" evidence="1">
    <location>
        <begin position="27"/>
        <end position="41"/>
    </location>
</feature>
<keyword evidence="3" id="KW-1185">Reference proteome</keyword>
<dbReference type="Proteomes" id="UP001497392">
    <property type="component" value="Unassembled WGS sequence"/>
</dbReference>
<dbReference type="EMBL" id="CAXHTA020000007">
    <property type="protein sequence ID" value="CAL5222696.1"/>
    <property type="molecule type" value="Genomic_DNA"/>
</dbReference>
<evidence type="ECO:0000256" key="1">
    <source>
        <dbReference type="SAM" id="MobiDB-lite"/>
    </source>
</evidence>
<feature type="region of interest" description="Disordered" evidence="1">
    <location>
        <begin position="109"/>
        <end position="164"/>
    </location>
</feature>
<evidence type="ECO:0000313" key="3">
    <source>
        <dbReference type="Proteomes" id="UP001497392"/>
    </source>
</evidence>
<feature type="compositionally biased region" description="Basic and acidic residues" evidence="1">
    <location>
        <begin position="118"/>
        <end position="128"/>
    </location>
</feature>
<feature type="compositionally biased region" description="Low complexity" evidence="1">
    <location>
        <begin position="1"/>
        <end position="22"/>
    </location>
</feature>
<feature type="region of interest" description="Disordered" evidence="1">
    <location>
        <begin position="1"/>
        <end position="85"/>
    </location>
</feature>
<reference evidence="2 3" key="1">
    <citation type="submission" date="2024-06" db="EMBL/GenBank/DDBJ databases">
        <authorList>
            <person name="Kraege A."/>
            <person name="Thomma B."/>
        </authorList>
    </citation>
    <scope>NUCLEOTIDE SEQUENCE [LARGE SCALE GENOMIC DNA]</scope>
</reference>
<sequence>MAVLKAAPSLAQSSSPAPKQAAVPNYNRRKPLFSAPRKRSVGRQSQLTFPGEDAPGTGRRHFPEEVPESSVVAAERPESFGMRSTQDMYKDFPAAVRSSYPLYVRTAGPQEPLGLLERQAEDAGPDTKSRRRPAPVDPNPPKARLHHAETQDALKDEVARRKGC</sequence>